<dbReference type="eggNOG" id="COG0464">
    <property type="taxonomic scope" value="Bacteria"/>
</dbReference>
<dbReference type="RefSeq" id="WP_037240328.1">
    <property type="nucleotide sequence ID" value="NZ_CP008947.1"/>
</dbReference>
<evidence type="ECO:0000256" key="2">
    <source>
        <dbReference type="ARBA" id="ARBA00022741"/>
    </source>
</evidence>
<dbReference type="CDD" id="cd04301">
    <property type="entry name" value="NAT_SF"/>
    <property type="match status" value="1"/>
</dbReference>
<accession>A0A076EI34</accession>
<sequence>MDAWSIRDFAPEDLDAVVRMDTDSSTTDQPPLFGLSDVVSSLSNHHPAVVALVDGHIVGTAISRVDEDRAWIVRISLHPDWRHRGLGSALLSQLEHRLLAKGVRRLSALLPDGETGAAALTNSGFRARSGVTYYEKTETVSPQTAAVLTRLGGGVPPAGLWKQVAGMTDEKSLIERRIVLPLSRPALAADHGVTAPRAVVLFGPPGTGKTTFARAIASRLGWPFVELFPSRLATNGNGLAAGIGDAFASLDELQHVVVFIDEVEEVASRRHPGSPSVGVVNELLKSIVTFRERGGRLLVCATNSVRALDEAFLRHGRFDYVLPIGAPDADARHALWERYLGNEDVDVSALVAATDGYTPADVAHAARTVAQATFECSVDSGGRCHASTQDYLDVISTVRPTLTPDMMGEFTEDIDNHART</sequence>
<dbReference type="SUPFAM" id="SSF52540">
    <property type="entry name" value="P-loop containing nucleoside triphosphate hydrolases"/>
    <property type="match status" value="1"/>
</dbReference>
<evidence type="ECO:0000256" key="1">
    <source>
        <dbReference type="ARBA" id="ARBA00006914"/>
    </source>
</evidence>
<dbReference type="GO" id="GO:0016747">
    <property type="term" value="F:acyltransferase activity, transferring groups other than amino-acyl groups"/>
    <property type="evidence" value="ECO:0007669"/>
    <property type="project" value="InterPro"/>
</dbReference>
<dbReference type="Pfam" id="PF00583">
    <property type="entry name" value="Acetyltransf_1"/>
    <property type="match status" value="1"/>
</dbReference>
<dbReference type="eggNOG" id="COG0456">
    <property type="taxonomic scope" value="Bacteria"/>
</dbReference>
<evidence type="ECO:0000313" key="7">
    <source>
        <dbReference type="Proteomes" id="UP000028488"/>
    </source>
</evidence>
<dbReference type="SMART" id="SM00382">
    <property type="entry name" value="AAA"/>
    <property type="match status" value="1"/>
</dbReference>
<keyword evidence="2 4" id="KW-0547">Nucleotide-binding</keyword>
<dbReference type="PANTHER" id="PTHR23073">
    <property type="entry name" value="26S PROTEASOME REGULATORY SUBUNIT"/>
    <property type="match status" value="1"/>
</dbReference>
<gene>
    <name evidence="6" type="ORF">EP51_00300</name>
</gene>
<dbReference type="Gene3D" id="1.10.8.60">
    <property type="match status" value="1"/>
</dbReference>
<proteinExistence type="inferred from homology"/>
<dbReference type="InterPro" id="IPR016181">
    <property type="entry name" value="Acyl_CoA_acyltransferase"/>
</dbReference>
<evidence type="ECO:0000256" key="3">
    <source>
        <dbReference type="ARBA" id="ARBA00022840"/>
    </source>
</evidence>
<dbReference type="Gene3D" id="3.40.50.300">
    <property type="entry name" value="P-loop containing nucleotide triphosphate hydrolases"/>
    <property type="match status" value="1"/>
</dbReference>
<dbReference type="PROSITE" id="PS51186">
    <property type="entry name" value="GNAT"/>
    <property type="match status" value="1"/>
</dbReference>
<reference evidence="6 7" key="1">
    <citation type="submission" date="2014-07" db="EMBL/GenBank/DDBJ databases">
        <title>Genome Sequence of Rhodococcus opacus Strain R7, a Biodegrader of Mono- and Polycyclic Aromatic Hydrocarbons.</title>
        <authorList>
            <person name="Di Gennaro P."/>
            <person name="Zampolli J."/>
            <person name="Presti I."/>
            <person name="Cappelletti M."/>
            <person name="D'Ursi P."/>
            <person name="Orro A."/>
            <person name="Mezzelani A."/>
            <person name="Milanesi L."/>
        </authorList>
    </citation>
    <scope>NUCLEOTIDE SEQUENCE [LARGE SCALE GENOMIC DNA]</scope>
    <source>
        <strain evidence="6 7">R7</strain>
    </source>
</reference>
<evidence type="ECO:0000313" key="6">
    <source>
        <dbReference type="EMBL" id="AII03194.1"/>
    </source>
</evidence>
<dbReference type="GO" id="GO:0016887">
    <property type="term" value="F:ATP hydrolysis activity"/>
    <property type="evidence" value="ECO:0007669"/>
    <property type="project" value="InterPro"/>
</dbReference>
<dbReference type="SUPFAM" id="SSF55729">
    <property type="entry name" value="Acyl-CoA N-acyltransferases (Nat)"/>
    <property type="match status" value="1"/>
</dbReference>
<dbReference type="InterPro" id="IPR000182">
    <property type="entry name" value="GNAT_dom"/>
</dbReference>
<organism evidence="6 7">
    <name type="scientific">Rhodococcus opacus</name>
    <name type="common">Nocardia opaca</name>
    <dbReference type="NCBI Taxonomy" id="37919"/>
    <lineage>
        <taxon>Bacteria</taxon>
        <taxon>Bacillati</taxon>
        <taxon>Actinomycetota</taxon>
        <taxon>Actinomycetes</taxon>
        <taxon>Mycobacteriales</taxon>
        <taxon>Nocardiaceae</taxon>
        <taxon>Rhodococcus</taxon>
    </lineage>
</organism>
<dbReference type="InterPro" id="IPR003593">
    <property type="entry name" value="AAA+_ATPase"/>
</dbReference>
<evidence type="ECO:0000256" key="4">
    <source>
        <dbReference type="RuleBase" id="RU003651"/>
    </source>
</evidence>
<dbReference type="InterPro" id="IPR027417">
    <property type="entry name" value="P-loop_NTPase"/>
</dbReference>
<comment type="similarity">
    <text evidence="1 4">Belongs to the AAA ATPase family.</text>
</comment>
<dbReference type="InterPro" id="IPR003959">
    <property type="entry name" value="ATPase_AAA_core"/>
</dbReference>
<dbReference type="InterPro" id="IPR050221">
    <property type="entry name" value="26S_Proteasome_ATPase"/>
</dbReference>
<dbReference type="CDD" id="cd19481">
    <property type="entry name" value="RecA-like_protease"/>
    <property type="match status" value="1"/>
</dbReference>
<dbReference type="EMBL" id="CP008947">
    <property type="protein sequence ID" value="AII03194.1"/>
    <property type="molecule type" value="Genomic_DNA"/>
</dbReference>
<dbReference type="PROSITE" id="PS00674">
    <property type="entry name" value="AAA"/>
    <property type="match status" value="1"/>
</dbReference>
<dbReference type="Pfam" id="PF00004">
    <property type="entry name" value="AAA"/>
    <property type="match status" value="1"/>
</dbReference>
<keyword evidence="3 4" id="KW-0067">ATP-binding</keyword>
<dbReference type="Proteomes" id="UP000028488">
    <property type="component" value="Chromosome"/>
</dbReference>
<dbReference type="Gene3D" id="3.40.630.30">
    <property type="match status" value="1"/>
</dbReference>
<protein>
    <submittedName>
        <fullName evidence="6">ATPase AAA</fullName>
    </submittedName>
</protein>
<dbReference type="AlphaFoldDB" id="A0A076EI34"/>
<dbReference type="InterPro" id="IPR003960">
    <property type="entry name" value="ATPase_AAA_CS"/>
</dbReference>
<dbReference type="GO" id="GO:0005524">
    <property type="term" value="F:ATP binding"/>
    <property type="evidence" value="ECO:0007669"/>
    <property type="project" value="UniProtKB-KW"/>
</dbReference>
<evidence type="ECO:0000259" key="5">
    <source>
        <dbReference type="PROSITE" id="PS51186"/>
    </source>
</evidence>
<feature type="domain" description="N-acetyltransferase" evidence="5">
    <location>
        <begin position="4"/>
        <end position="146"/>
    </location>
</feature>
<name>A0A076EI34_RHOOP</name>